<reference evidence="1 2" key="1">
    <citation type="submission" date="2016-09" db="EMBL/GenBank/DDBJ databases">
        <title>Vagococcus teuberi sp. nov., isolated from the Malian artisanal sour milk fene.</title>
        <authorList>
            <person name="Wullschleger S."/>
            <person name="Seifert C."/>
            <person name="Baumgartner S."/>
            <person name="Lacroix C."/>
            <person name="Bonfoh B."/>
            <person name="Stevens M.J."/>
            <person name="Meile L."/>
        </authorList>
    </citation>
    <scope>NUCLEOTIDE SEQUENCE [LARGE SCALE GENOMIC DNA]</scope>
    <source>
        <strain evidence="1 2">DSM 21459</strain>
    </source>
</reference>
<evidence type="ECO:0000313" key="2">
    <source>
        <dbReference type="Proteomes" id="UP000191200"/>
    </source>
</evidence>
<dbReference type="OrthoDB" id="2200448at2"/>
<organism evidence="1 2">
    <name type="scientific">Vagococcus teuberi</name>
    <dbReference type="NCBI Taxonomy" id="519472"/>
    <lineage>
        <taxon>Bacteria</taxon>
        <taxon>Bacillati</taxon>
        <taxon>Bacillota</taxon>
        <taxon>Bacilli</taxon>
        <taxon>Lactobacillales</taxon>
        <taxon>Enterococcaceae</taxon>
        <taxon>Vagococcus</taxon>
    </lineage>
</organism>
<evidence type="ECO:0000313" key="1">
    <source>
        <dbReference type="EMBL" id="APB30787.1"/>
    </source>
</evidence>
<dbReference type="AlphaFoldDB" id="A0A1J0A4C0"/>
<protein>
    <submittedName>
        <fullName evidence="1">Uncharacterized protein</fullName>
    </submittedName>
</protein>
<dbReference type="RefSeq" id="WP_071456363.1">
    <property type="nucleotide sequence ID" value="NZ_CP017267.1"/>
</dbReference>
<gene>
    <name evidence="1" type="ORF">BHY08_02465</name>
</gene>
<dbReference type="EMBL" id="CP017267">
    <property type="protein sequence ID" value="APB30787.1"/>
    <property type="molecule type" value="Genomic_DNA"/>
</dbReference>
<name>A0A1J0A4C0_9ENTE</name>
<dbReference type="KEGG" id="vte:BHY08_02465"/>
<accession>A0A1J0A4C0</accession>
<dbReference type="STRING" id="519472.BHY08_02465"/>
<sequence>MIVFINLSQKNTEATRQKVTEKQEIIERLELKLGTIPILEFIDDDTVTSDSLFEQQFYNQSETSVPLYSNELEDYRLFIEGSDAVVMSSDLLQENQMFYQTLFQNKISPQRIVFSGTTPAIKMALAGDEKPYALCLKKDRLPELLSLSEETLINSMPSELLTDPLFEDVPMVFIYDINGNGYVIHHEEIFQVLCNDETIKQVNHEGMVCGLAAGLSNKDNSTEEIIKQAIICSVAAKDCEDTVFDEQFFVDKITVVKLA</sequence>
<proteinExistence type="predicted"/>
<dbReference type="Proteomes" id="UP000191200">
    <property type="component" value="Chromosome"/>
</dbReference>
<keyword evidence="2" id="KW-1185">Reference proteome</keyword>